<feature type="transmembrane region" description="Helical" evidence="1">
    <location>
        <begin position="70"/>
        <end position="90"/>
    </location>
</feature>
<protein>
    <submittedName>
        <fullName evidence="2">Uncharacterized protein</fullName>
    </submittedName>
</protein>
<dbReference type="Pfam" id="PF04246">
    <property type="entry name" value="RseC_MucC"/>
    <property type="match status" value="1"/>
</dbReference>
<keyword evidence="1" id="KW-0472">Membrane</keyword>
<keyword evidence="1" id="KW-1133">Transmembrane helix</keyword>
<comment type="caution">
    <text evidence="2">The sequence shown here is derived from an EMBL/GenBank/DDBJ whole genome shotgun (WGS) entry which is preliminary data.</text>
</comment>
<proteinExistence type="predicted"/>
<keyword evidence="1" id="KW-0812">Transmembrane</keyword>
<dbReference type="AlphaFoldDB" id="A0A1Y2T5X3"/>
<accession>A0A1Y2T5X3</accession>
<dbReference type="RefSeq" id="WP_375221356.1">
    <property type="nucleotide sequence ID" value="NZ_JACSIR010000058.1"/>
</dbReference>
<evidence type="ECO:0000313" key="3">
    <source>
        <dbReference type="Proteomes" id="UP000194267"/>
    </source>
</evidence>
<name>A0A1Y2T5X3_SYMTR</name>
<dbReference type="EMBL" id="LWLV01000161">
    <property type="protein sequence ID" value="OTA41902.1"/>
    <property type="molecule type" value="Genomic_DNA"/>
</dbReference>
<organism evidence="2 3">
    <name type="scientific">Symbiobacterium thermophilum</name>
    <dbReference type="NCBI Taxonomy" id="2734"/>
    <lineage>
        <taxon>Bacteria</taxon>
        <taxon>Bacillati</taxon>
        <taxon>Bacillota</taxon>
        <taxon>Clostridia</taxon>
        <taxon>Eubacteriales</taxon>
        <taxon>Symbiobacteriaceae</taxon>
        <taxon>Symbiobacterium</taxon>
    </lineage>
</organism>
<evidence type="ECO:0000313" key="2">
    <source>
        <dbReference type="EMBL" id="OTA41902.1"/>
    </source>
</evidence>
<gene>
    <name evidence="2" type="ORF">A6D92_02955</name>
</gene>
<evidence type="ECO:0000256" key="1">
    <source>
        <dbReference type="SAM" id="Phobius"/>
    </source>
</evidence>
<dbReference type="Proteomes" id="UP000194267">
    <property type="component" value="Unassembled WGS sequence"/>
</dbReference>
<sequence length="148" mass="14879">MRLQGTVLSWKDGVARVHIAVNPCSACSHRCGAHSSGGGRYLLVESSTPLEPGRAIVVEAPLPSPARAVALAYLLPLAGFMAGLFIGNAAFDGAPLPVLGSGLAGAAAAYAGVAWTERSRRARVAGATEAEPEGACMAGTAALAPEDL</sequence>
<reference evidence="3" key="1">
    <citation type="submission" date="2016-04" db="EMBL/GenBank/DDBJ databases">
        <authorList>
            <person name="Antunes L.P."/>
            <person name="Martins L.F."/>
            <person name="Pereira R.V."/>
            <person name="Thomas A.M."/>
            <person name="Barbosa D."/>
            <person name="Nascimento L."/>
            <person name="Silva G.M."/>
            <person name="Condomitti G.W."/>
            <person name="Digiampietri L.A."/>
            <person name="Lombardi K.C."/>
            <person name="Ramos P.L."/>
            <person name="Quaggio R.B."/>
            <person name="Oliveira J.C."/>
            <person name="Pascon R.C."/>
            <person name="Cruz J.B."/>
            <person name="Silva A.M."/>
            <person name="Setubal J.C."/>
        </authorList>
    </citation>
    <scope>NUCLEOTIDE SEQUENCE [LARGE SCALE GENOMIC DNA]</scope>
</reference>
<feature type="transmembrane region" description="Helical" evidence="1">
    <location>
        <begin position="96"/>
        <end position="115"/>
    </location>
</feature>